<name>A0ABR0PAL5_GOSAR</name>
<organism evidence="1 2">
    <name type="scientific">Gossypium arboreum</name>
    <name type="common">Tree cotton</name>
    <name type="synonym">Gossypium nanking</name>
    <dbReference type="NCBI Taxonomy" id="29729"/>
    <lineage>
        <taxon>Eukaryota</taxon>
        <taxon>Viridiplantae</taxon>
        <taxon>Streptophyta</taxon>
        <taxon>Embryophyta</taxon>
        <taxon>Tracheophyta</taxon>
        <taxon>Spermatophyta</taxon>
        <taxon>Magnoliopsida</taxon>
        <taxon>eudicotyledons</taxon>
        <taxon>Gunneridae</taxon>
        <taxon>Pentapetalae</taxon>
        <taxon>rosids</taxon>
        <taxon>malvids</taxon>
        <taxon>Malvales</taxon>
        <taxon>Malvaceae</taxon>
        <taxon>Malvoideae</taxon>
        <taxon>Gossypium</taxon>
    </lineage>
</organism>
<evidence type="ECO:0000313" key="2">
    <source>
        <dbReference type="Proteomes" id="UP001358586"/>
    </source>
</evidence>
<dbReference type="Proteomes" id="UP001358586">
    <property type="component" value="Chromosome 7"/>
</dbReference>
<protein>
    <submittedName>
        <fullName evidence="1">Uncharacterized protein</fullName>
    </submittedName>
</protein>
<comment type="caution">
    <text evidence="1">The sequence shown here is derived from an EMBL/GenBank/DDBJ whole genome shotgun (WGS) entry which is preliminary data.</text>
</comment>
<evidence type="ECO:0000313" key="1">
    <source>
        <dbReference type="EMBL" id="KAK5818251.1"/>
    </source>
</evidence>
<accession>A0ABR0PAL5</accession>
<proteinExistence type="predicted"/>
<sequence length="50" mass="5492">MPLSPTSPQLALINELPRNVEVLRESPLSVHRNLRPHTSVNAEIVGIPAK</sequence>
<keyword evidence="2" id="KW-1185">Reference proteome</keyword>
<gene>
    <name evidence="1" type="ORF">PVK06_023185</name>
</gene>
<reference evidence="1 2" key="1">
    <citation type="submission" date="2023-03" db="EMBL/GenBank/DDBJ databases">
        <title>WGS of Gossypium arboreum.</title>
        <authorList>
            <person name="Yu D."/>
        </authorList>
    </citation>
    <scope>NUCLEOTIDE SEQUENCE [LARGE SCALE GENOMIC DNA]</scope>
    <source>
        <tissue evidence="1">Leaf</tissue>
    </source>
</reference>
<dbReference type="EMBL" id="JARKNE010000007">
    <property type="protein sequence ID" value="KAK5818251.1"/>
    <property type="molecule type" value="Genomic_DNA"/>
</dbReference>